<dbReference type="RefSeq" id="WP_044086732.1">
    <property type="nucleotide sequence ID" value="NZ_ATLK01000001.1"/>
</dbReference>
<feature type="binding site" evidence="4">
    <location>
        <position position="41"/>
    </location>
    <ligand>
        <name>(3S)-3-hydroxy-3-methylglutaryl-CoA</name>
        <dbReference type="ChEBI" id="CHEBI:43074"/>
    </ligand>
</feature>
<accession>A0A080N2K7</accession>
<comment type="similarity">
    <text evidence="1">Belongs to the thiolase-like superfamily. HMG-CoA synthase family.</text>
</comment>
<reference evidence="7 8" key="1">
    <citation type="journal article" date="2014" name="Appl. Environ. Microbiol.">
        <title>Genomic encyclopedia of type strains of the genus Bifidobacterium.</title>
        <authorList>
            <person name="Milani C."/>
            <person name="Lugli G.A."/>
            <person name="Duranti S."/>
            <person name="Turroni F."/>
            <person name="Bottacini F."/>
            <person name="Mangifesta M."/>
            <person name="Sanchez B."/>
            <person name="Viappiani A."/>
            <person name="Mancabelli L."/>
            <person name="Taminiau B."/>
            <person name="Delcenserie V."/>
            <person name="Barrangou R."/>
            <person name="Margolles A."/>
            <person name="van Sinderen D."/>
            <person name="Ventura M."/>
        </authorList>
    </citation>
    <scope>NUCLEOTIDE SEQUENCE [LARGE SCALE GENOMIC DNA]</scope>
    <source>
        <strain evidence="7 8">DSM 19703</strain>
    </source>
</reference>
<dbReference type="InterPro" id="IPR016039">
    <property type="entry name" value="Thiolase-like"/>
</dbReference>
<dbReference type="GO" id="GO:0006084">
    <property type="term" value="P:acetyl-CoA metabolic process"/>
    <property type="evidence" value="ECO:0007669"/>
    <property type="project" value="InterPro"/>
</dbReference>
<dbReference type="Pfam" id="PF01154">
    <property type="entry name" value="HMG_CoA_synt_N"/>
    <property type="match status" value="1"/>
</dbReference>
<evidence type="ECO:0000313" key="8">
    <source>
        <dbReference type="Proteomes" id="UP000028730"/>
    </source>
</evidence>
<organism evidence="7 8">
    <name type="scientific">Bifidobacterium bombi DSM 19703</name>
    <dbReference type="NCBI Taxonomy" id="1341695"/>
    <lineage>
        <taxon>Bacteria</taxon>
        <taxon>Bacillati</taxon>
        <taxon>Actinomycetota</taxon>
        <taxon>Actinomycetes</taxon>
        <taxon>Bifidobacteriales</taxon>
        <taxon>Bifidobacteriaceae</taxon>
        <taxon>Bifidobacterium</taxon>
    </lineage>
</organism>
<dbReference type="NCBIfam" id="TIGR01835">
    <property type="entry name" value="HMG-CoA-S_prok"/>
    <property type="match status" value="1"/>
</dbReference>
<evidence type="ECO:0000256" key="1">
    <source>
        <dbReference type="ARBA" id="ARBA00007061"/>
    </source>
</evidence>
<evidence type="ECO:0000259" key="5">
    <source>
        <dbReference type="Pfam" id="PF01154"/>
    </source>
</evidence>
<dbReference type="PANTHER" id="PTHR43323">
    <property type="entry name" value="3-HYDROXY-3-METHYLGLUTARYL COENZYME A SYNTHASE"/>
    <property type="match status" value="1"/>
</dbReference>
<feature type="binding site" evidence="4">
    <location>
        <position position="287"/>
    </location>
    <ligand>
        <name>(3S)-3-hydroxy-3-methylglutaryl-CoA</name>
        <dbReference type="ChEBI" id="CHEBI:43074"/>
    </ligand>
</feature>
<feature type="active site" description="Proton donor/acceptor" evidence="3">
    <location>
        <position position="91"/>
    </location>
</feature>
<protein>
    <submittedName>
        <fullName evidence="7">Hydroxymethylglutaryl-CoA synthase</fullName>
        <ecNumber evidence="7">2.3.3.10</ecNumber>
    </submittedName>
</protein>
<keyword evidence="7" id="KW-0012">Acyltransferase</keyword>
<feature type="active site" description="Acyl-thioester intermediate" evidence="3">
    <location>
        <position position="123"/>
    </location>
</feature>
<evidence type="ECO:0000256" key="2">
    <source>
        <dbReference type="ARBA" id="ARBA00022679"/>
    </source>
</evidence>
<dbReference type="EMBL" id="ATLK01000001">
    <property type="protein sequence ID" value="KFF31222.1"/>
    <property type="molecule type" value="Genomic_DNA"/>
</dbReference>
<dbReference type="Pfam" id="PF08540">
    <property type="entry name" value="HMG_CoA_synt_C"/>
    <property type="match status" value="1"/>
</dbReference>
<dbReference type="OrthoDB" id="9769523at2"/>
<dbReference type="InterPro" id="IPR013746">
    <property type="entry name" value="HMG_CoA_synt_C_dom"/>
</dbReference>
<evidence type="ECO:0000256" key="4">
    <source>
        <dbReference type="PIRSR" id="PIRSR611554-2"/>
    </source>
</evidence>
<dbReference type="EC" id="2.3.3.10" evidence="7"/>
<keyword evidence="2 7" id="KW-0808">Transferase</keyword>
<evidence type="ECO:0000256" key="3">
    <source>
        <dbReference type="PIRSR" id="PIRSR611554-1"/>
    </source>
</evidence>
<feature type="active site" description="Proton donor/acceptor" evidence="3">
    <location>
        <position position="245"/>
    </location>
</feature>
<feature type="binding site" evidence="4">
    <location>
        <position position="155"/>
    </location>
    <ligand>
        <name>(3S)-3-hydroxy-3-methylglutaryl-CoA</name>
        <dbReference type="ChEBI" id="CHEBI:43074"/>
    </ligand>
</feature>
<keyword evidence="8" id="KW-1185">Reference proteome</keyword>
<feature type="domain" description="Hydroxymethylglutaryl-coenzyme A synthase C-terminal" evidence="6">
    <location>
        <begin position="273"/>
        <end position="365"/>
    </location>
</feature>
<dbReference type="GO" id="GO:0004421">
    <property type="term" value="F:hydroxymethylglutaryl-CoA synthase activity"/>
    <property type="evidence" value="ECO:0007669"/>
    <property type="project" value="UniProtKB-EC"/>
</dbReference>
<proteinExistence type="inferred from homology"/>
<dbReference type="AlphaFoldDB" id="A0A080N2K7"/>
<comment type="caution">
    <text evidence="7">The sequence shown here is derived from an EMBL/GenBank/DDBJ whole genome shotgun (WGS) entry which is preliminary data.</text>
</comment>
<dbReference type="Proteomes" id="UP000028730">
    <property type="component" value="Unassembled WGS sequence"/>
</dbReference>
<dbReference type="SUPFAM" id="SSF53901">
    <property type="entry name" value="Thiolase-like"/>
    <property type="match status" value="2"/>
</dbReference>
<dbReference type="InterPro" id="IPR013528">
    <property type="entry name" value="HMG_CoA_synth_N"/>
</dbReference>
<dbReference type="InterPro" id="IPR011554">
    <property type="entry name" value="HMG_CoA_synthase_prok"/>
</dbReference>
<feature type="domain" description="Hydroxymethylglutaryl-coenzyme A synthase N-terminal" evidence="5">
    <location>
        <begin position="14"/>
        <end position="176"/>
    </location>
</feature>
<sequence>MRNLESEEHRETRGFGIDKLNFYTPNQYVDLVELARARCVDPDKYLIGIGQERMAVAPVDQDIVSMGANAAEPLLDDVTRASLGLLVLGTESGIDQSKAAALFVHQLLALPEGMRVMEIKEACYGATAGLMVALDFVRSHPDRRALVIASDIARYGLDTPGEVTQGAGAVAMIVSADPTVLAIEPGTVVASRSTYDFWRPNYSTVAFAQGKYSEEVYLAMFRDAWNRASQMGLTCPEGLAAQLFHIPFSKMGRKGLRTLQGMMTDDDYGRLANRFEDSIRYGRQVGNIYTGSLYLGLISLLENDSSLRPGDRMGLFSYGSGSEAELFFGKLCSGFQSELNSAGHRAMLEGRTKLCVEEYERVFNAGLVQDGSRQVLERSDFDAPHYLTGLDRHQRLYR</sequence>
<evidence type="ECO:0000259" key="6">
    <source>
        <dbReference type="Pfam" id="PF08540"/>
    </source>
</evidence>
<evidence type="ECO:0000313" key="7">
    <source>
        <dbReference type="EMBL" id="KFF31222.1"/>
    </source>
</evidence>
<name>A0A080N2K7_9BIFI</name>
<dbReference type="STRING" id="1341695.BBOMB_0560"/>
<dbReference type="PANTHER" id="PTHR43323:SF2">
    <property type="entry name" value="HYDROXYMETHYLGLUTARYL-COA SYNTHASE"/>
    <property type="match status" value="1"/>
</dbReference>
<dbReference type="CDD" id="cd00827">
    <property type="entry name" value="init_cond_enzymes"/>
    <property type="match status" value="1"/>
</dbReference>
<dbReference type="eggNOG" id="COG3425">
    <property type="taxonomic scope" value="Bacteria"/>
</dbReference>
<feature type="binding site" evidence="4">
    <location>
        <position position="254"/>
    </location>
    <ligand>
        <name>(3S)-3-hydroxy-3-methylglutaryl-CoA</name>
        <dbReference type="ChEBI" id="CHEBI:43074"/>
    </ligand>
</feature>
<gene>
    <name evidence="7" type="ORF">BBOMB_0560</name>
</gene>
<dbReference type="Gene3D" id="3.40.47.10">
    <property type="match status" value="2"/>
</dbReference>